<dbReference type="SMART" id="SM00422">
    <property type="entry name" value="HTH_MERR"/>
    <property type="match status" value="1"/>
</dbReference>
<proteinExistence type="predicted"/>
<accession>A0A7W7WND3</accession>
<evidence type="ECO:0000256" key="1">
    <source>
        <dbReference type="ARBA" id="ARBA00023125"/>
    </source>
</evidence>
<dbReference type="PROSITE" id="PS50937">
    <property type="entry name" value="HTH_MERR_2"/>
    <property type="match status" value="1"/>
</dbReference>
<dbReference type="PANTHER" id="PTHR30204:SF93">
    <property type="entry name" value="HTH MERR-TYPE DOMAIN-CONTAINING PROTEIN"/>
    <property type="match status" value="1"/>
</dbReference>
<dbReference type="InterPro" id="IPR009061">
    <property type="entry name" value="DNA-bd_dom_put_sf"/>
</dbReference>
<dbReference type="SUPFAM" id="SSF46955">
    <property type="entry name" value="Putative DNA-binding domain"/>
    <property type="match status" value="1"/>
</dbReference>
<feature type="domain" description="HTH merR-type" evidence="3">
    <location>
        <begin position="1"/>
        <end position="68"/>
    </location>
</feature>
<reference evidence="4 5" key="1">
    <citation type="submission" date="2020-08" db="EMBL/GenBank/DDBJ databases">
        <title>Sequencing the genomes of 1000 actinobacteria strains.</title>
        <authorList>
            <person name="Klenk H.-P."/>
        </authorList>
    </citation>
    <scope>NUCLEOTIDE SEQUENCE [LARGE SCALE GENOMIC DNA]</scope>
    <source>
        <strain evidence="4 5">DSM 45886</strain>
    </source>
</reference>
<dbReference type="Gene3D" id="1.10.1660.10">
    <property type="match status" value="1"/>
</dbReference>
<dbReference type="EMBL" id="JACHJW010000001">
    <property type="protein sequence ID" value="MBB4957409.1"/>
    <property type="molecule type" value="Genomic_DNA"/>
</dbReference>
<comment type="caution">
    <text evidence="4">The sequence shown here is derived from an EMBL/GenBank/DDBJ whole genome shotgun (WGS) entry which is preliminary data.</text>
</comment>
<dbReference type="PROSITE" id="PS00552">
    <property type="entry name" value="HTH_MERR_1"/>
    <property type="match status" value="1"/>
</dbReference>
<dbReference type="GO" id="GO:0003700">
    <property type="term" value="F:DNA-binding transcription factor activity"/>
    <property type="evidence" value="ECO:0007669"/>
    <property type="project" value="InterPro"/>
</dbReference>
<keyword evidence="1 4" id="KW-0238">DNA-binding</keyword>
<dbReference type="Pfam" id="PF13411">
    <property type="entry name" value="MerR_1"/>
    <property type="match status" value="1"/>
</dbReference>
<dbReference type="InterPro" id="IPR000551">
    <property type="entry name" value="MerR-type_HTH_dom"/>
</dbReference>
<keyword evidence="5" id="KW-1185">Reference proteome</keyword>
<evidence type="ECO:0000313" key="5">
    <source>
        <dbReference type="Proteomes" id="UP000578819"/>
    </source>
</evidence>
<name>A0A7W7WND3_9ACTN</name>
<sequence>MRIGELSAKAGVSRRALRYYEEQGLLAARREANGYREYAEDAPLVVRQITGLLASGLNSDAIRRFLPCARGVEPELRMCPELRAQLEQRRDELNRQLNQLTVQVGRLTAHLDRSSTA</sequence>
<organism evidence="4 5">
    <name type="scientific">Micromonospora polyrhachis</name>
    <dbReference type="NCBI Taxonomy" id="1282883"/>
    <lineage>
        <taxon>Bacteria</taxon>
        <taxon>Bacillati</taxon>
        <taxon>Actinomycetota</taxon>
        <taxon>Actinomycetes</taxon>
        <taxon>Micromonosporales</taxon>
        <taxon>Micromonosporaceae</taxon>
        <taxon>Micromonospora</taxon>
    </lineage>
</organism>
<feature type="coiled-coil region" evidence="2">
    <location>
        <begin position="79"/>
        <end position="110"/>
    </location>
</feature>
<dbReference type="RefSeq" id="WP_184533385.1">
    <property type="nucleotide sequence ID" value="NZ_JACHJW010000001.1"/>
</dbReference>
<dbReference type="CDD" id="cd01282">
    <property type="entry name" value="HTH_MerR-like_sg3"/>
    <property type="match status" value="1"/>
</dbReference>
<dbReference type="PANTHER" id="PTHR30204">
    <property type="entry name" value="REDOX-CYCLING DRUG-SENSING TRANSCRIPTIONAL ACTIVATOR SOXR"/>
    <property type="match status" value="1"/>
</dbReference>
<dbReference type="GO" id="GO:0003677">
    <property type="term" value="F:DNA binding"/>
    <property type="evidence" value="ECO:0007669"/>
    <property type="project" value="UniProtKB-KW"/>
</dbReference>
<evidence type="ECO:0000259" key="3">
    <source>
        <dbReference type="PROSITE" id="PS50937"/>
    </source>
</evidence>
<dbReference type="AlphaFoldDB" id="A0A7W7WND3"/>
<keyword evidence="2" id="KW-0175">Coiled coil</keyword>
<evidence type="ECO:0000256" key="2">
    <source>
        <dbReference type="SAM" id="Coils"/>
    </source>
</evidence>
<dbReference type="InterPro" id="IPR047057">
    <property type="entry name" value="MerR_fam"/>
</dbReference>
<protein>
    <submittedName>
        <fullName evidence="4">DNA-binding transcriptional MerR regulator</fullName>
    </submittedName>
</protein>
<dbReference type="Proteomes" id="UP000578819">
    <property type="component" value="Unassembled WGS sequence"/>
</dbReference>
<gene>
    <name evidence="4" type="ORF">FHR38_001142</name>
</gene>
<evidence type="ECO:0000313" key="4">
    <source>
        <dbReference type="EMBL" id="MBB4957409.1"/>
    </source>
</evidence>